<keyword evidence="4 6" id="KW-1133">Transmembrane helix</keyword>
<dbReference type="AlphaFoldDB" id="A0AAE3LHR5"/>
<dbReference type="InterPro" id="IPR002797">
    <property type="entry name" value="Polysacc_synth"/>
</dbReference>
<feature type="transmembrane region" description="Helical" evidence="6">
    <location>
        <begin position="327"/>
        <end position="347"/>
    </location>
</feature>
<comment type="caution">
    <text evidence="8">The sequence shown here is derived from an EMBL/GenBank/DDBJ whole genome shotgun (WGS) entry which is preliminary data.</text>
</comment>
<keyword evidence="5 6" id="KW-0472">Membrane</keyword>
<dbReference type="EMBL" id="JAOPKC010000006">
    <property type="protein sequence ID" value="MCU4718034.1"/>
    <property type="molecule type" value="Genomic_DNA"/>
</dbReference>
<dbReference type="Pfam" id="PF01943">
    <property type="entry name" value="Polysacc_synt"/>
    <property type="match status" value="1"/>
</dbReference>
<feature type="transmembrane region" description="Helical" evidence="6">
    <location>
        <begin position="453"/>
        <end position="478"/>
    </location>
</feature>
<feature type="transmembrane region" description="Helical" evidence="6">
    <location>
        <begin position="256"/>
        <end position="281"/>
    </location>
</feature>
<gene>
    <name evidence="8" type="ORF">OB914_09480</name>
    <name evidence="7" type="ORF">OB916_08135</name>
</gene>
<reference evidence="8" key="1">
    <citation type="submission" date="2023-02" db="EMBL/GenBank/DDBJ databases">
        <title>Enrichment on poylsaccharides allowed isolation of novel metabolic and taxonomic groups of Haloarchaea.</title>
        <authorList>
            <person name="Sorokin D.Y."/>
            <person name="Elcheninov A.G."/>
            <person name="Khizhniak T.V."/>
            <person name="Kolganova T.V."/>
            <person name="Kublanov I.V."/>
        </authorList>
    </citation>
    <scope>NUCLEOTIDE SEQUENCE</scope>
    <source>
        <strain evidence="7 9">HArc-curdl5-1</strain>
        <strain evidence="8">HArc-curdl7</strain>
    </source>
</reference>
<accession>A0AAE3LHR5</accession>
<dbReference type="Proteomes" id="UP001208186">
    <property type="component" value="Unassembled WGS sequence"/>
</dbReference>
<dbReference type="PANTHER" id="PTHR30250">
    <property type="entry name" value="PST FAMILY PREDICTED COLANIC ACID TRANSPORTER"/>
    <property type="match status" value="1"/>
</dbReference>
<feature type="transmembrane region" description="Helical" evidence="6">
    <location>
        <begin position="17"/>
        <end position="41"/>
    </location>
</feature>
<name>A0AAE3LHR5_9EURY</name>
<feature type="transmembrane region" description="Helical" evidence="6">
    <location>
        <begin position="163"/>
        <end position="178"/>
    </location>
</feature>
<keyword evidence="9" id="KW-1185">Reference proteome</keyword>
<proteinExistence type="predicted"/>
<protein>
    <submittedName>
        <fullName evidence="8">Flippase</fullName>
    </submittedName>
</protein>
<evidence type="ECO:0000313" key="9">
    <source>
        <dbReference type="Proteomes" id="UP001208186"/>
    </source>
</evidence>
<evidence type="ECO:0000256" key="4">
    <source>
        <dbReference type="ARBA" id="ARBA00022989"/>
    </source>
</evidence>
<dbReference type="Proteomes" id="UP001209746">
    <property type="component" value="Unassembled WGS sequence"/>
</dbReference>
<dbReference type="EMBL" id="JAOPKD010000007">
    <property type="protein sequence ID" value="MCU4727199.1"/>
    <property type="molecule type" value="Genomic_DNA"/>
</dbReference>
<feature type="transmembrane region" description="Helical" evidence="6">
    <location>
        <begin position="86"/>
        <end position="111"/>
    </location>
</feature>
<keyword evidence="2" id="KW-1003">Cell membrane</keyword>
<evidence type="ECO:0000313" key="8">
    <source>
        <dbReference type="EMBL" id="MCU4727199.1"/>
    </source>
</evidence>
<feature type="transmembrane region" description="Helical" evidence="6">
    <location>
        <begin position="184"/>
        <end position="203"/>
    </location>
</feature>
<evidence type="ECO:0000256" key="6">
    <source>
        <dbReference type="SAM" id="Phobius"/>
    </source>
</evidence>
<evidence type="ECO:0000256" key="1">
    <source>
        <dbReference type="ARBA" id="ARBA00004651"/>
    </source>
</evidence>
<evidence type="ECO:0000313" key="7">
    <source>
        <dbReference type="EMBL" id="MCU4718034.1"/>
    </source>
</evidence>
<sequence length="508" mass="53631">MSDNDQAIRDVVKGASIVYVGLFLELVIAFFAQVLAARYLSVGGFGGLTTGTALLDIGSIIAGLGLAGGLTRYLPRIESKQKRSLVTTAVGISLTNAVIIGGLVALGAPVIATEVFGDPSVTVSIRIFGAAIPFSALLNIAIGGIRGEKEPLYRVYVKNITQPLIRFFLVIVAVVLGLDQAGIAGAYAFPYVVTSALALFLLYRTLPQTPLQIDVDLTERVARYSIPLIASGLAGFVYRSVDIFLILYFLDSSAVGVYGVAYAAVGFMQMFSTAFNFLGAPVASELEHDEDTEGVMSVFRPVSRWLVVASACAFVPLGVFSSEFISIIYGSAYAGGGLALAILAFGYGSQNVLSVNGPILQALGRSRLLAFNSVLAAIVNVVLNVLFIPRFGIVGAAVATSISFVLRDGLAAVEVRYLLDTTPIRGNVFGPALVAIGIFGVFGFIVAPTVPTTVLWLLGVSGVACLLYVVSVLVLFGISRTEVMILRSAEEQYGLPVPDPIVELLHRR</sequence>
<feature type="transmembrane region" description="Helical" evidence="6">
    <location>
        <begin position="224"/>
        <end position="250"/>
    </location>
</feature>
<dbReference type="RefSeq" id="WP_315908796.1">
    <property type="nucleotide sequence ID" value="NZ_JAOPKC010000006.1"/>
</dbReference>
<dbReference type="PANTHER" id="PTHR30250:SF27">
    <property type="entry name" value="POLYSACCHARIDE BIOSYNTHESIS PROTEIN"/>
    <property type="match status" value="1"/>
</dbReference>
<evidence type="ECO:0000256" key="3">
    <source>
        <dbReference type="ARBA" id="ARBA00022692"/>
    </source>
</evidence>
<dbReference type="GO" id="GO:0005886">
    <property type="term" value="C:plasma membrane"/>
    <property type="evidence" value="ECO:0007669"/>
    <property type="project" value="UniProtKB-SubCell"/>
</dbReference>
<feature type="transmembrane region" description="Helical" evidence="6">
    <location>
        <begin position="368"/>
        <end position="387"/>
    </location>
</feature>
<dbReference type="CDD" id="cd13128">
    <property type="entry name" value="MATE_Wzx_like"/>
    <property type="match status" value="1"/>
</dbReference>
<organism evidence="8 10">
    <name type="scientific">Halapricum hydrolyticum</name>
    <dbReference type="NCBI Taxonomy" id="2979991"/>
    <lineage>
        <taxon>Archaea</taxon>
        <taxon>Methanobacteriati</taxon>
        <taxon>Methanobacteriota</taxon>
        <taxon>Stenosarchaea group</taxon>
        <taxon>Halobacteria</taxon>
        <taxon>Halobacteriales</taxon>
        <taxon>Haloarculaceae</taxon>
        <taxon>Halapricum</taxon>
    </lineage>
</organism>
<evidence type="ECO:0000256" key="2">
    <source>
        <dbReference type="ARBA" id="ARBA00022475"/>
    </source>
</evidence>
<feature type="transmembrane region" description="Helical" evidence="6">
    <location>
        <begin position="302"/>
        <end position="321"/>
    </location>
</feature>
<keyword evidence="3 6" id="KW-0812">Transmembrane</keyword>
<dbReference type="InterPro" id="IPR050833">
    <property type="entry name" value="Poly_Biosynth_Transport"/>
</dbReference>
<evidence type="ECO:0000313" key="10">
    <source>
        <dbReference type="Proteomes" id="UP001209746"/>
    </source>
</evidence>
<evidence type="ECO:0000256" key="5">
    <source>
        <dbReference type="ARBA" id="ARBA00023136"/>
    </source>
</evidence>
<comment type="subcellular location">
    <subcellularLocation>
        <location evidence="1">Cell membrane</location>
        <topology evidence="1">Multi-pass membrane protein</topology>
    </subcellularLocation>
</comment>
<feature type="transmembrane region" description="Helical" evidence="6">
    <location>
        <begin position="123"/>
        <end position="142"/>
    </location>
</feature>
<feature type="transmembrane region" description="Helical" evidence="6">
    <location>
        <begin position="427"/>
        <end position="447"/>
    </location>
</feature>
<feature type="transmembrane region" description="Helical" evidence="6">
    <location>
        <begin position="393"/>
        <end position="415"/>
    </location>
</feature>
<feature type="transmembrane region" description="Helical" evidence="6">
    <location>
        <begin position="53"/>
        <end position="74"/>
    </location>
</feature>